<dbReference type="RefSeq" id="WP_192554727.1">
    <property type="nucleotide sequence ID" value="NZ_JACZZA010000002.1"/>
</dbReference>
<dbReference type="SUPFAM" id="SSF51126">
    <property type="entry name" value="Pectin lyase-like"/>
    <property type="match status" value="1"/>
</dbReference>
<feature type="chain" id="PRO_5046304996" evidence="2">
    <location>
        <begin position="23"/>
        <end position="1126"/>
    </location>
</feature>
<dbReference type="SUPFAM" id="SSF103515">
    <property type="entry name" value="Autotransporter"/>
    <property type="match status" value="1"/>
</dbReference>
<keyword evidence="5" id="KW-1185">Reference proteome</keyword>
<dbReference type="InterPro" id="IPR005546">
    <property type="entry name" value="Autotransporte_beta"/>
</dbReference>
<evidence type="ECO:0000313" key="4">
    <source>
        <dbReference type="EMBL" id="MBE1159877.1"/>
    </source>
</evidence>
<dbReference type="Gene3D" id="2.40.128.130">
    <property type="entry name" value="Autotransporter beta-domain"/>
    <property type="match status" value="1"/>
</dbReference>
<evidence type="ECO:0000313" key="5">
    <source>
        <dbReference type="Proteomes" id="UP000651010"/>
    </source>
</evidence>
<evidence type="ECO:0000256" key="2">
    <source>
        <dbReference type="SAM" id="SignalP"/>
    </source>
</evidence>
<dbReference type="InterPro" id="IPR011050">
    <property type="entry name" value="Pectin_lyase_fold/virulence"/>
</dbReference>
<dbReference type="Pfam" id="PF12951">
    <property type="entry name" value="PATR"/>
    <property type="match status" value="2"/>
</dbReference>
<dbReference type="EMBL" id="JACZZA010000002">
    <property type="protein sequence ID" value="MBE1159877.1"/>
    <property type="molecule type" value="Genomic_DNA"/>
</dbReference>
<accession>A0ABR9G748</accession>
<name>A0ABR9G748_9GAMM</name>
<evidence type="ECO:0000256" key="1">
    <source>
        <dbReference type="ARBA" id="ARBA00022729"/>
    </source>
</evidence>
<evidence type="ECO:0000259" key="3">
    <source>
        <dbReference type="PROSITE" id="PS51208"/>
    </source>
</evidence>
<dbReference type="InterPro" id="IPR013425">
    <property type="entry name" value="Autotrns_rpt"/>
</dbReference>
<reference evidence="4 5" key="1">
    <citation type="submission" date="2020-09" db="EMBL/GenBank/DDBJ databases">
        <title>Dyella sp. 7MK23 isolated from forest soil.</title>
        <authorList>
            <person name="Fu J."/>
        </authorList>
    </citation>
    <scope>NUCLEOTIDE SEQUENCE [LARGE SCALE GENOMIC DNA]</scope>
    <source>
        <strain evidence="4 5">7MK23</strain>
    </source>
</reference>
<gene>
    <name evidence="4" type="ORF">IGX34_05730</name>
</gene>
<dbReference type="InterPro" id="IPR006315">
    <property type="entry name" value="OM_autotransptr_brl_dom"/>
</dbReference>
<dbReference type="PROSITE" id="PS51208">
    <property type="entry name" value="AUTOTRANSPORTER"/>
    <property type="match status" value="1"/>
</dbReference>
<dbReference type="NCBIfam" id="TIGR02601">
    <property type="entry name" value="autotrns_rpt"/>
    <property type="match status" value="2"/>
</dbReference>
<comment type="caution">
    <text evidence="4">The sequence shown here is derived from an EMBL/GenBank/DDBJ whole genome shotgun (WGS) entry which is preliminary data.</text>
</comment>
<feature type="domain" description="Autotransporter" evidence="3">
    <location>
        <begin position="851"/>
        <end position="1126"/>
    </location>
</feature>
<dbReference type="SMART" id="SM00869">
    <property type="entry name" value="Autotransporter"/>
    <property type="match status" value="1"/>
</dbReference>
<feature type="signal peptide" evidence="2">
    <location>
        <begin position="1"/>
        <end position="22"/>
    </location>
</feature>
<dbReference type="InterPro" id="IPR036709">
    <property type="entry name" value="Autotransporte_beta_dom_sf"/>
</dbReference>
<proteinExistence type="predicted"/>
<dbReference type="NCBIfam" id="TIGR01414">
    <property type="entry name" value="autotrans_barl"/>
    <property type="match status" value="1"/>
</dbReference>
<keyword evidence="1 2" id="KW-0732">Signal</keyword>
<dbReference type="Proteomes" id="UP000651010">
    <property type="component" value="Unassembled WGS sequence"/>
</dbReference>
<protein>
    <submittedName>
        <fullName evidence="4">Autotransporter domain-containing protein</fullName>
    </submittedName>
</protein>
<sequence length="1126" mass="112271">MKQKALAAVIVLALIQANPAHGAATASFTVINGQTVTTAQALNGGQTGTIQAGGSLIVGSTSNAITVSGNATIVNDGTLEQTATGNNAARDIRDNTGGLTLTVTNGAGALMQTADDDVIQMNKANSNVTFNNYGTLNSLNQSAGGAQAIDFNAITSGVNIVNNYATGVIKANEADAVRPGVNGQVYNNGLILATNNPGSTDSSDGVDAQSNTGISVVNDTQGKIEGARHGITGGNTDVTTNGAYTMSVTNNQGGVIQGDDGSGMNIDGFNANEVVTVVNHGTITGNGVTRDGDGVDVDGMVNITNTGTIQSLHAYDDNSEGITVGGGSIVNSGTIVGLNSATNADGTANTGIGRGITLAGIDKDPTTGNPIPIEGIYGNTTVTNSGLIRGQSDSAIAVTGAANAFTVTITNLAGGTLEGGGATAAAVNTGANQASVIDYGTITADSSHLAVYLGSANSSLQILGGSAQINGNIDGGTGSSTLTITPGAGNAFSYDDAIADFAGVTLGAGTVTLNGASSYSGNTTLTGGTLVLGNNSAIGTGSLITGSGANVAYGNGIVLPNTITLTDNSTTLEVDGNNSATQAGAISGAFGLSKTGSGTLILDGVNTYSGTTTVQAGTLEVGDSSTPGAAVAGNVSVTAGGTLRGHGSIGGNVVNNGTVWPGGSIGTLTINGNYTQGAQGVLNIDATPSGQSGLLLVKGSASIQGSTVVLAQSGNWAPRTNYTILTAAGGISGQFASATSSLTFLTPQLSYAADSVTLSLERNDAAFASVAQTPNEREAAGAIESLGWNSAVYNAIVLDNAATAAQAFDQLSGQIYASTRTALSDDSRYVREAVQAHLLGLANGANGLNATADNGITAWTDGWGHWGDHNGNSNAARLQADGSGLLVGADMPFGTAHVGVVAGSSQNSARLDTLDSSSHTTGTHLGAYGSIRLDAFQLLGGASYAWQQVSTNRTIAFQGFNATPASRYDADTAQAFVDASYAFSLGRSTLSPYVNLARVQLHTDAADESSDAAALRVNAQTSASNEAQLGLRGVFALDARGDINAHASVGWQRAWGDIATQSTVQFESGGNAFQVAGVPLARHAGVVDAGVSFALSPTFSADVSYNGQFAGSAKDQAARMNFTWSF</sequence>
<organism evidence="4 5">
    <name type="scientific">Dyella acidiphila</name>
    <dbReference type="NCBI Taxonomy" id="2775866"/>
    <lineage>
        <taxon>Bacteria</taxon>
        <taxon>Pseudomonadati</taxon>
        <taxon>Pseudomonadota</taxon>
        <taxon>Gammaproteobacteria</taxon>
        <taxon>Lysobacterales</taxon>
        <taxon>Rhodanobacteraceae</taxon>
        <taxon>Dyella</taxon>
    </lineage>
</organism>
<dbReference type="Pfam" id="PF03797">
    <property type="entry name" value="Autotransporter"/>
    <property type="match status" value="1"/>
</dbReference>